<protein>
    <submittedName>
        <fullName evidence="2">Uncharacterized protein</fullName>
    </submittedName>
</protein>
<evidence type="ECO:0000256" key="1">
    <source>
        <dbReference type="SAM" id="MobiDB-lite"/>
    </source>
</evidence>
<proteinExistence type="predicted"/>
<gene>
    <name evidence="2" type="ORF">FOL47_003741</name>
</gene>
<comment type="caution">
    <text evidence="2">The sequence shown here is derived from an EMBL/GenBank/DDBJ whole genome shotgun (WGS) entry which is preliminary data.</text>
</comment>
<sequence length="219" mass="23671">MAFAAGKLRPAQPGPPGLVTQKILKRAGQEAHPIELSQATKQVLADRVIGKLDARRSSSSQGKGEVENVSVEEDSLSESRSTSGIRQDPILESPSDPIVGVSIKEGPHRHKPPGTHHRNRKHTAEDVLPPVAEGIIRVLQASPYCTVQEVASDVGHVLRKHGAKKSADAFELSMQTAIMSSADPLPTTTGNTLSESETKQRLRILDQMVRAILKHDIDK</sequence>
<name>A0A7J6M7H6_PERCH</name>
<organism evidence="2 3">
    <name type="scientific">Perkinsus chesapeaki</name>
    <name type="common">Clam parasite</name>
    <name type="synonym">Perkinsus andrewsi</name>
    <dbReference type="NCBI Taxonomy" id="330153"/>
    <lineage>
        <taxon>Eukaryota</taxon>
        <taxon>Sar</taxon>
        <taxon>Alveolata</taxon>
        <taxon>Perkinsozoa</taxon>
        <taxon>Perkinsea</taxon>
        <taxon>Perkinsida</taxon>
        <taxon>Perkinsidae</taxon>
        <taxon>Perkinsus</taxon>
    </lineage>
</organism>
<dbReference type="OrthoDB" id="10469754at2759"/>
<keyword evidence="3" id="KW-1185">Reference proteome</keyword>
<feature type="compositionally biased region" description="Basic residues" evidence="1">
    <location>
        <begin position="107"/>
        <end position="121"/>
    </location>
</feature>
<evidence type="ECO:0000313" key="3">
    <source>
        <dbReference type="Proteomes" id="UP000591131"/>
    </source>
</evidence>
<accession>A0A7J6M7H6</accession>
<reference evidence="2 3" key="1">
    <citation type="submission" date="2020-04" db="EMBL/GenBank/DDBJ databases">
        <title>Perkinsus chesapeaki whole genome sequence.</title>
        <authorList>
            <person name="Bogema D.R."/>
        </authorList>
    </citation>
    <scope>NUCLEOTIDE SEQUENCE [LARGE SCALE GENOMIC DNA]</scope>
    <source>
        <strain evidence="2">ATCC PRA-425</strain>
    </source>
</reference>
<evidence type="ECO:0000313" key="2">
    <source>
        <dbReference type="EMBL" id="KAF4667090.1"/>
    </source>
</evidence>
<dbReference type="AlphaFoldDB" id="A0A7J6M7H6"/>
<dbReference type="EMBL" id="JAAPAO010000219">
    <property type="protein sequence ID" value="KAF4667090.1"/>
    <property type="molecule type" value="Genomic_DNA"/>
</dbReference>
<feature type="region of interest" description="Disordered" evidence="1">
    <location>
        <begin position="52"/>
        <end position="123"/>
    </location>
</feature>
<dbReference type="Proteomes" id="UP000591131">
    <property type="component" value="Unassembled WGS sequence"/>
</dbReference>